<evidence type="ECO:0000256" key="8">
    <source>
        <dbReference type="PROSITE-ProRule" id="PRU01360"/>
    </source>
</evidence>
<dbReference type="Pfam" id="PF07715">
    <property type="entry name" value="Plug"/>
    <property type="match status" value="1"/>
</dbReference>
<dbReference type="InterPro" id="IPR037066">
    <property type="entry name" value="Plug_dom_sf"/>
</dbReference>
<evidence type="ECO:0000313" key="13">
    <source>
        <dbReference type="EMBL" id="MCH7397491.1"/>
    </source>
</evidence>
<name>A0ABS9ULK9_9BACT</name>
<feature type="domain" description="TonB-dependent receptor-like beta-barrel" evidence="11">
    <location>
        <begin position="467"/>
        <end position="837"/>
    </location>
</feature>
<evidence type="ECO:0000259" key="12">
    <source>
        <dbReference type="Pfam" id="PF07715"/>
    </source>
</evidence>
<organism evidence="13 14">
    <name type="scientific">Belliella calami</name>
    <dbReference type="NCBI Taxonomy" id="2923436"/>
    <lineage>
        <taxon>Bacteria</taxon>
        <taxon>Pseudomonadati</taxon>
        <taxon>Bacteroidota</taxon>
        <taxon>Cytophagia</taxon>
        <taxon>Cytophagales</taxon>
        <taxon>Cyclobacteriaceae</taxon>
        <taxon>Belliella</taxon>
    </lineage>
</organism>
<dbReference type="EMBL" id="JAKZGS010000003">
    <property type="protein sequence ID" value="MCH7397491.1"/>
    <property type="molecule type" value="Genomic_DNA"/>
</dbReference>
<dbReference type="InterPro" id="IPR039426">
    <property type="entry name" value="TonB-dep_rcpt-like"/>
</dbReference>
<dbReference type="Pfam" id="PF00593">
    <property type="entry name" value="TonB_dep_Rec_b-barrel"/>
    <property type="match status" value="1"/>
</dbReference>
<proteinExistence type="inferred from homology"/>
<comment type="similarity">
    <text evidence="8 9">Belongs to the TonB-dependent receptor family.</text>
</comment>
<evidence type="ECO:0000259" key="11">
    <source>
        <dbReference type="Pfam" id="PF00593"/>
    </source>
</evidence>
<dbReference type="NCBIfam" id="TIGR04056">
    <property type="entry name" value="OMP_RagA_SusC"/>
    <property type="match status" value="1"/>
</dbReference>
<dbReference type="RefSeq" id="WP_241274001.1">
    <property type="nucleotide sequence ID" value="NZ_JAKZGS010000003.1"/>
</dbReference>
<protein>
    <submittedName>
        <fullName evidence="13">SusC/RagA family TonB-linked outer membrane protein</fullName>
    </submittedName>
</protein>
<dbReference type="Pfam" id="PF13715">
    <property type="entry name" value="CarbopepD_reg_2"/>
    <property type="match status" value="1"/>
</dbReference>
<evidence type="ECO:0000256" key="3">
    <source>
        <dbReference type="ARBA" id="ARBA00022452"/>
    </source>
</evidence>
<keyword evidence="6 8" id="KW-0472">Membrane</keyword>
<dbReference type="InterPro" id="IPR036942">
    <property type="entry name" value="Beta-barrel_TonB_sf"/>
</dbReference>
<dbReference type="InterPro" id="IPR023996">
    <property type="entry name" value="TonB-dep_OMP_SusC/RagA"/>
</dbReference>
<dbReference type="InterPro" id="IPR008969">
    <property type="entry name" value="CarboxyPept-like_regulatory"/>
</dbReference>
<accession>A0ABS9ULK9</accession>
<evidence type="ECO:0000256" key="4">
    <source>
        <dbReference type="ARBA" id="ARBA00022692"/>
    </source>
</evidence>
<dbReference type="Proteomes" id="UP001165488">
    <property type="component" value="Unassembled WGS sequence"/>
</dbReference>
<sequence>MKTNFTQTGIPPYWRRCFYFLMLQAILMVSHQGYAQQKTIKGTVLDEAGMPIPGANVLIKGTSKGAVTDLDGIFRIDLAESESILVISYIGYEKIEVNIANQSEITVTLSDSVQLSEVVVTAAGIERNSNTLGYAVTTLDSEKLGQRNEPDPVRALTGKIAGVNVQGGGGVAGGATNISIRGNSSLGNNNQPLFVVDGVPFDNSTFESGGTRQTQSSQSTSSRAFDIDPNNIENLTVLKGAAASALYGSRAANGAIIITTKTGSRKGRKGMEITYNTSYSNERLSGIPEYQNKYGQGTNGDYRAGVYGSYGSPYSSRPTIPHPLALGSNPASQFPEFYEADGVTPVQVPYRSYMKENVSNFFRNGNLFENSIMINGGTEKSSVTAGFTRTNNDGVVPGNSITRTSFNIGGNAKLDNGFFVRGTLNYVKTSQTSPPIGGSGSVMGNLLFMPTSYDLTNYPFENPVTGENVYYRALDNPYWSVKHSPATSDVDRTFGSFVLGKEITPWLTIQNTFGFNSFTDNRVSVLGKGSSVYANGTINTDNIYREELDNVLLATINTQINEDIKIRLILGNNINQRLTRRSAFSGDGIIVAGLNDIRNTTTITLGGLPNNQALIKQRYYAFFGDLTFDYKNYASLNFVGRNDVSSTLPEDNRSYLYGGVNGSFVFTEALKLNSSTLNFGTIRAGYTKVGNEASPYQTINVFNANATFGGIGSPFSNSNNSGVSTQTLANSFSNNELKPEFITEFEIGTELRFLQNLFSLDLTYYTKMSTSQIFVVNSAPSSGFLTRIINLGETSNKGIEIGLTANPLMSDKGLNWSISANFTRNRNRVEDLGGFAQLTYGGNVHIEGQPYGMIFGSRYARDDEGNILVNPLTAKPILAATNGPIGDPNPDFFAGLSNTFSFRGITLDVLFDWKQGGDILSTTIGETYARGVLKDTEDRDSFRVGTGVMGDVNTRQPLLDENGNKIPNNTALNYNDYFFGSGFGPSGPSAGYINEAAIFDATVFRLREISLGYVFPRQLLSKTPFGSAFISVSGRNLWYKAPNTPAAMNYDPEVSTAGANNLGYDQLGVPPTKRYGVNLRFTF</sequence>
<feature type="domain" description="TonB-dependent receptor plug" evidence="12">
    <location>
        <begin position="133"/>
        <end position="255"/>
    </location>
</feature>
<dbReference type="SUPFAM" id="SSF49464">
    <property type="entry name" value="Carboxypeptidase regulatory domain-like"/>
    <property type="match status" value="1"/>
</dbReference>
<dbReference type="Gene3D" id="2.60.40.1120">
    <property type="entry name" value="Carboxypeptidase-like, regulatory domain"/>
    <property type="match status" value="1"/>
</dbReference>
<feature type="compositionally biased region" description="Low complexity" evidence="10">
    <location>
        <begin position="208"/>
        <end position="223"/>
    </location>
</feature>
<keyword evidence="3 8" id="KW-1134">Transmembrane beta strand</keyword>
<gene>
    <name evidence="13" type="ORF">MM236_05805</name>
</gene>
<evidence type="ECO:0000256" key="2">
    <source>
        <dbReference type="ARBA" id="ARBA00022448"/>
    </source>
</evidence>
<keyword evidence="5 9" id="KW-0798">TonB box</keyword>
<reference evidence="13" key="1">
    <citation type="submission" date="2022-03" db="EMBL/GenBank/DDBJ databases">
        <title>De novo assembled genomes of Belliella spp. (Cyclobacteriaceae) strains.</title>
        <authorList>
            <person name="Szabo A."/>
            <person name="Korponai K."/>
            <person name="Felfoldi T."/>
        </authorList>
    </citation>
    <scope>NUCLEOTIDE SEQUENCE</scope>
    <source>
        <strain evidence="13">DSM 107340</strain>
    </source>
</reference>
<evidence type="ECO:0000256" key="6">
    <source>
        <dbReference type="ARBA" id="ARBA00023136"/>
    </source>
</evidence>
<dbReference type="Gene3D" id="2.40.170.20">
    <property type="entry name" value="TonB-dependent receptor, beta-barrel domain"/>
    <property type="match status" value="1"/>
</dbReference>
<evidence type="ECO:0000256" key="5">
    <source>
        <dbReference type="ARBA" id="ARBA00023077"/>
    </source>
</evidence>
<evidence type="ECO:0000256" key="9">
    <source>
        <dbReference type="RuleBase" id="RU003357"/>
    </source>
</evidence>
<keyword evidence="2 8" id="KW-0813">Transport</keyword>
<keyword evidence="4 8" id="KW-0812">Transmembrane</keyword>
<dbReference type="PROSITE" id="PS52016">
    <property type="entry name" value="TONB_DEPENDENT_REC_3"/>
    <property type="match status" value="1"/>
</dbReference>
<evidence type="ECO:0000256" key="7">
    <source>
        <dbReference type="ARBA" id="ARBA00023237"/>
    </source>
</evidence>
<dbReference type="InterPro" id="IPR000531">
    <property type="entry name" value="Beta-barrel_TonB"/>
</dbReference>
<evidence type="ECO:0000313" key="14">
    <source>
        <dbReference type="Proteomes" id="UP001165488"/>
    </source>
</evidence>
<feature type="region of interest" description="Disordered" evidence="10">
    <location>
        <begin position="205"/>
        <end position="225"/>
    </location>
</feature>
<comment type="caution">
    <text evidence="13">The sequence shown here is derived from an EMBL/GenBank/DDBJ whole genome shotgun (WGS) entry which is preliminary data.</text>
</comment>
<dbReference type="NCBIfam" id="TIGR04057">
    <property type="entry name" value="SusC_RagA_signa"/>
    <property type="match status" value="1"/>
</dbReference>
<dbReference type="InterPro" id="IPR012910">
    <property type="entry name" value="Plug_dom"/>
</dbReference>
<keyword evidence="7 8" id="KW-0998">Cell outer membrane</keyword>
<evidence type="ECO:0000256" key="10">
    <source>
        <dbReference type="SAM" id="MobiDB-lite"/>
    </source>
</evidence>
<dbReference type="Gene3D" id="2.170.130.10">
    <property type="entry name" value="TonB-dependent receptor, plug domain"/>
    <property type="match status" value="1"/>
</dbReference>
<dbReference type="SUPFAM" id="SSF56935">
    <property type="entry name" value="Porins"/>
    <property type="match status" value="1"/>
</dbReference>
<dbReference type="InterPro" id="IPR023997">
    <property type="entry name" value="TonB-dep_OMP_SusC/RagA_CS"/>
</dbReference>
<keyword evidence="14" id="KW-1185">Reference proteome</keyword>
<evidence type="ECO:0000256" key="1">
    <source>
        <dbReference type="ARBA" id="ARBA00004571"/>
    </source>
</evidence>
<comment type="subcellular location">
    <subcellularLocation>
        <location evidence="1 8">Cell outer membrane</location>
        <topology evidence="1 8">Multi-pass membrane protein</topology>
    </subcellularLocation>
</comment>